<protein>
    <submittedName>
        <fullName evidence="4">Uncharacterized protein</fullName>
    </submittedName>
</protein>
<sequence length="249" mass="27132">MAPPQPFRPALLVVDMQEDFCPPDGSLAVPGGRDIISLINELLRLPFVLKVATKDHHPPEHVSFASNHPGAAPFLSTCIITNPLNPSETYETQLWPDHCVVGTPGNALVPELDAARRLNASCLLPPPTHEASKHVQTVPTVRRAQPPHSEAERTERACTAAHTAQGSLRRREQQKFKSVGAWNVAIAAGARPQPPPPPCWPLPIVPESAVNPADNNSTLLRVKYAPFPVQRPPARWVVFVGLVLVLAQW</sequence>
<dbReference type="Gene3D" id="3.40.50.850">
    <property type="entry name" value="Isochorismatase-like"/>
    <property type="match status" value="1"/>
</dbReference>
<dbReference type="AlphaFoldDB" id="A0A060SNI8"/>
<dbReference type="InterPro" id="IPR036380">
    <property type="entry name" value="Isochorismatase-like_sf"/>
</dbReference>
<dbReference type="Proteomes" id="UP000029665">
    <property type="component" value="Unassembled WGS sequence"/>
</dbReference>
<evidence type="ECO:0000313" key="4">
    <source>
        <dbReference type="EMBL" id="CDO73774.1"/>
    </source>
</evidence>
<accession>A0A060SNI8</accession>
<gene>
    <name evidence="4" type="ORF">BN946_scf185015.g102</name>
</gene>
<proteinExistence type="inferred from homology"/>
<dbReference type="InterPro" id="IPR052347">
    <property type="entry name" value="Isochorismatase_Nicotinamidase"/>
</dbReference>
<organism evidence="4 5">
    <name type="scientific">Pycnoporus cinnabarinus</name>
    <name type="common">Cinnabar-red polypore</name>
    <name type="synonym">Trametes cinnabarina</name>
    <dbReference type="NCBI Taxonomy" id="5643"/>
    <lineage>
        <taxon>Eukaryota</taxon>
        <taxon>Fungi</taxon>
        <taxon>Dikarya</taxon>
        <taxon>Basidiomycota</taxon>
        <taxon>Agaricomycotina</taxon>
        <taxon>Agaricomycetes</taxon>
        <taxon>Polyporales</taxon>
        <taxon>Polyporaceae</taxon>
        <taxon>Trametes</taxon>
    </lineage>
</organism>
<evidence type="ECO:0000256" key="1">
    <source>
        <dbReference type="ARBA" id="ARBA00006336"/>
    </source>
</evidence>
<dbReference type="OrthoDB" id="1739143at2759"/>
<dbReference type="STRING" id="5643.A0A060SNI8"/>
<dbReference type="HOGENOM" id="CLU_1116218_0_0_1"/>
<dbReference type="EMBL" id="CCBP010000123">
    <property type="protein sequence ID" value="CDO73774.1"/>
    <property type="molecule type" value="Genomic_DNA"/>
</dbReference>
<dbReference type="PANTHER" id="PTHR11080">
    <property type="entry name" value="PYRAZINAMIDASE/NICOTINAMIDASE"/>
    <property type="match status" value="1"/>
</dbReference>
<keyword evidence="5" id="KW-1185">Reference proteome</keyword>
<comment type="similarity">
    <text evidence="1">Belongs to the isochorismatase family.</text>
</comment>
<dbReference type="GO" id="GO:0016787">
    <property type="term" value="F:hydrolase activity"/>
    <property type="evidence" value="ECO:0007669"/>
    <property type="project" value="UniProtKB-KW"/>
</dbReference>
<name>A0A060SNI8_PYCCI</name>
<evidence type="ECO:0000313" key="5">
    <source>
        <dbReference type="Proteomes" id="UP000029665"/>
    </source>
</evidence>
<keyword evidence="2" id="KW-0378">Hydrolase</keyword>
<dbReference type="SUPFAM" id="SSF52499">
    <property type="entry name" value="Isochorismatase-like hydrolases"/>
    <property type="match status" value="1"/>
</dbReference>
<evidence type="ECO:0000256" key="2">
    <source>
        <dbReference type="ARBA" id="ARBA00022801"/>
    </source>
</evidence>
<comment type="caution">
    <text evidence="4">The sequence shown here is derived from an EMBL/GenBank/DDBJ whole genome shotgun (WGS) entry which is preliminary data.</text>
</comment>
<feature type="region of interest" description="Disordered" evidence="3">
    <location>
        <begin position="128"/>
        <end position="157"/>
    </location>
</feature>
<reference evidence="4" key="1">
    <citation type="submission" date="2014-01" db="EMBL/GenBank/DDBJ databases">
        <title>The genome of the white-rot fungus Pycnoporus cinnabarinus: a basidiomycete model with a versatile arsenal for lignocellulosic biomass breakdown.</title>
        <authorList>
            <person name="Levasseur A."/>
            <person name="Lomascolo A."/>
            <person name="Ruiz-Duenas F.J."/>
            <person name="Uzan E."/>
            <person name="Piumi F."/>
            <person name="Kues U."/>
            <person name="Ram A.F.J."/>
            <person name="Murat C."/>
            <person name="Haon M."/>
            <person name="Benoit I."/>
            <person name="Arfi Y."/>
            <person name="Chevret D."/>
            <person name="Drula E."/>
            <person name="Kwon M.J."/>
            <person name="Gouret P."/>
            <person name="Lesage-Meessen L."/>
            <person name="Lombard V."/>
            <person name="Mariette J."/>
            <person name="Noirot C."/>
            <person name="Park J."/>
            <person name="Patyshakuliyeva A."/>
            <person name="Wieneger R.A.B."/>
            <person name="Wosten H.A.B."/>
            <person name="Martin F."/>
            <person name="Coutinho P.M."/>
            <person name="de Vries R."/>
            <person name="Martinez A.T."/>
            <person name="Klopp C."/>
            <person name="Pontarotti P."/>
            <person name="Henrissat B."/>
            <person name="Record E."/>
        </authorList>
    </citation>
    <scope>NUCLEOTIDE SEQUENCE [LARGE SCALE GENOMIC DNA]</scope>
    <source>
        <strain evidence="4">BRFM137</strain>
    </source>
</reference>
<evidence type="ECO:0000256" key="3">
    <source>
        <dbReference type="SAM" id="MobiDB-lite"/>
    </source>
</evidence>
<dbReference type="PANTHER" id="PTHR11080:SF2">
    <property type="entry name" value="LD05707P"/>
    <property type="match status" value="1"/>
</dbReference>